<evidence type="ECO:0000256" key="3">
    <source>
        <dbReference type="ARBA" id="ARBA00022793"/>
    </source>
</evidence>
<evidence type="ECO:0000256" key="6">
    <source>
        <dbReference type="RuleBase" id="RU000382"/>
    </source>
</evidence>
<keyword evidence="3" id="KW-0210">Decarboxylase</keyword>
<dbReference type="PANTHER" id="PTHR11999">
    <property type="entry name" value="GROUP II PYRIDOXAL-5-PHOSPHATE DECARBOXYLASE"/>
    <property type="match status" value="1"/>
</dbReference>
<dbReference type="Gene3D" id="3.40.640.10">
    <property type="entry name" value="Type I PLP-dependent aspartate aminotransferase-like (Major domain)"/>
    <property type="match status" value="1"/>
</dbReference>
<dbReference type="RefSeq" id="WP_341424105.1">
    <property type="nucleotide sequence ID" value="NZ_JBBUTG010000001.1"/>
</dbReference>
<evidence type="ECO:0000313" key="8">
    <source>
        <dbReference type="EMBL" id="MEK8029772.1"/>
    </source>
</evidence>
<dbReference type="PRINTS" id="PR00800">
    <property type="entry name" value="YHDCRBOXLASE"/>
</dbReference>
<comment type="caution">
    <text evidence="8">The sequence shown here is derived from an EMBL/GenBank/DDBJ whole genome shotgun (WGS) entry which is preliminary data.</text>
</comment>
<accession>A0ABU9BIJ3</accession>
<sequence length="481" mass="50984">MAQTTSHALLMDAAQRAVRYLQGVDERPIAPSDEAVARLRLLDRPLPEQPQPDDQVLRMLDELGSPATSASAGGRYFGYVQGGALPVAVAANWLATAWDQNAASATPAPGVAAFEQVALAWLLDLLGLPRDGAGAFVTGASQANFCGLAAARHAVLARAGWDVEADGLFGAPPVTVVISDEAHAAVFKALGLLGLGRRRVVRVPTDAQGRVRLDHWPRMQGPTIVCVQAGHVNTGAFDPIGPVCERAREAGAWVHVDGAFGLWARAAPGLRRWCEGLDQADSWATDAHKWLNVPYDSGLAFVRDAQALRAAMAVTAPYLPPALARGGRSPADFTPELSRRARGVDVWAALSALGRRGVAELVERCCAHARRFAHGVAAAGGTVHNDVVLNQVLVSFTDAATTRRFIDALQADGTCWCGETEWQGRTAMRISVSSWATTDADVERSLAVMRRLAEDGASAGPDPDPDPSLTDPVHLVGETHE</sequence>
<keyword evidence="5 6" id="KW-0456">Lyase</keyword>
<dbReference type="InterPro" id="IPR002129">
    <property type="entry name" value="PyrdxlP-dep_de-COase"/>
</dbReference>
<proteinExistence type="inferred from homology"/>
<name>A0ABU9BIJ3_9BURK</name>
<dbReference type="InterPro" id="IPR015424">
    <property type="entry name" value="PyrdxlP-dep_Trfase"/>
</dbReference>
<evidence type="ECO:0000256" key="5">
    <source>
        <dbReference type="ARBA" id="ARBA00023239"/>
    </source>
</evidence>
<dbReference type="Pfam" id="PF00282">
    <property type="entry name" value="Pyridoxal_deC"/>
    <property type="match status" value="1"/>
</dbReference>
<evidence type="ECO:0000256" key="7">
    <source>
        <dbReference type="SAM" id="MobiDB-lite"/>
    </source>
</evidence>
<dbReference type="Proteomes" id="UP001371218">
    <property type="component" value="Unassembled WGS sequence"/>
</dbReference>
<evidence type="ECO:0000313" key="9">
    <source>
        <dbReference type="Proteomes" id="UP001371218"/>
    </source>
</evidence>
<feature type="region of interest" description="Disordered" evidence="7">
    <location>
        <begin position="454"/>
        <end position="481"/>
    </location>
</feature>
<dbReference type="InterPro" id="IPR015421">
    <property type="entry name" value="PyrdxlP-dep_Trfase_major"/>
</dbReference>
<keyword evidence="8" id="KW-0808">Transferase</keyword>
<dbReference type="Gene3D" id="3.90.1150.10">
    <property type="entry name" value="Aspartate Aminotransferase, domain 1"/>
    <property type="match status" value="1"/>
</dbReference>
<dbReference type="InterPro" id="IPR010977">
    <property type="entry name" value="Aromatic_deC"/>
</dbReference>
<keyword evidence="4 6" id="KW-0663">Pyridoxal phosphate</keyword>
<protein>
    <submittedName>
        <fullName evidence="8">Aminotransferase class V-fold PLP-dependent enzyme</fullName>
    </submittedName>
</protein>
<comment type="cofactor">
    <cofactor evidence="1 6">
        <name>pyridoxal 5'-phosphate</name>
        <dbReference type="ChEBI" id="CHEBI:597326"/>
    </cofactor>
</comment>
<organism evidence="8 9">
    <name type="scientific">Ideonella lacteola</name>
    <dbReference type="NCBI Taxonomy" id="2984193"/>
    <lineage>
        <taxon>Bacteria</taxon>
        <taxon>Pseudomonadati</taxon>
        <taxon>Pseudomonadota</taxon>
        <taxon>Betaproteobacteria</taxon>
        <taxon>Burkholderiales</taxon>
        <taxon>Sphaerotilaceae</taxon>
        <taxon>Ideonella</taxon>
    </lineage>
</organism>
<evidence type="ECO:0000256" key="1">
    <source>
        <dbReference type="ARBA" id="ARBA00001933"/>
    </source>
</evidence>
<gene>
    <name evidence="8" type="ORF">AACH06_02970</name>
</gene>
<reference evidence="8 9" key="1">
    <citation type="submission" date="2024-04" db="EMBL/GenBank/DDBJ databases">
        <title>Novel species of the genus Ideonella isolated from streams.</title>
        <authorList>
            <person name="Lu H."/>
        </authorList>
    </citation>
    <scope>NUCLEOTIDE SEQUENCE [LARGE SCALE GENOMIC DNA]</scope>
    <source>
        <strain evidence="8 9">DXS29W</strain>
    </source>
</reference>
<dbReference type="SUPFAM" id="SSF53383">
    <property type="entry name" value="PLP-dependent transferases"/>
    <property type="match status" value="1"/>
</dbReference>
<dbReference type="GO" id="GO:0008483">
    <property type="term" value="F:transaminase activity"/>
    <property type="evidence" value="ECO:0007669"/>
    <property type="project" value="UniProtKB-KW"/>
</dbReference>
<dbReference type="PANTHER" id="PTHR11999:SF70">
    <property type="entry name" value="MIP05841P"/>
    <property type="match status" value="1"/>
</dbReference>
<evidence type="ECO:0000256" key="2">
    <source>
        <dbReference type="ARBA" id="ARBA00009533"/>
    </source>
</evidence>
<dbReference type="InterPro" id="IPR015422">
    <property type="entry name" value="PyrdxlP-dep_Trfase_small"/>
</dbReference>
<keyword evidence="8" id="KW-0032">Aminotransferase</keyword>
<evidence type="ECO:0000256" key="4">
    <source>
        <dbReference type="ARBA" id="ARBA00022898"/>
    </source>
</evidence>
<keyword evidence="9" id="KW-1185">Reference proteome</keyword>
<comment type="similarity">
    <text evidence="2 6">Belongs to the group II decarboxylase family.</text>
</comment>
<dbReference type="EMBL" id="JBBUTG010000001">
    <property type="protein sequence ID" value="MEK8029772.1"/>
    <property type="molecule type" value="Genomic_DNA"/>
</dbReference>